<name>A0A852USV8_9ACTN</name>
<dbReference type="Proteomes" id="UP000576393">
    <property type="component" value="Unassembled WGS sequence"/>
</dbReference>
<gene>
    <name evidence="1" type="ORF">HDA43_000725</name>
</gene>
<protein>
    <submittedName>
        <fullName evidence="1">Uncharacterized protein</fullName>
    </submittedName>
</protein>
<keyword evidence="2" id="KW-1185">Reference proteome</keyword>
<organism evidence="1 2">
    <name type="scientific">Streptosporangium sandarakinum</name>
    <dbReference type="NCBI Taxonomy" id="1260955"/>
    <lineage>
        <taxon>Bacteria</taxon>
        <taxon>Bacillati</taxon>
        <taxon>Actinomycetota</taxon>
        <taxon>Actinomycetes</taxon>
        <taxon>Streptosporangiales</taxon>
        <taxon>Streptosporangiaceae</taxon>
        <taxon>Streptosporangium</taxon>
    </lineage>
</organism>
<evidence type="ECO:0000313" key="2">
    <source>
        <dbReference type="Proteomes" id="UP000576393"/>
    </source>
</evidence>
<proteinExistence type="predicted"/>
<reference evidence="1 2" key="1">
    <citation type="submission" date="2020-07" db="EMBL/GenBank/DDBJ databases">
        <title>Sequencing the genomes of 1000 actinobacteria strains.</title>
        <authorList>
            <person name="Klenk H.-P."/>
        </authorList>
    </citation>
    <scope>NUCLEOTIDE SEQUENCE [LARGE SCALE GENOMIC DNA]</scope>
    <source>
        <strain evidence="1 2">DSM 45763</strain>
    </source>
</reference>
<dbReference type="AlphaFoldDB" id="A0A852USV8"/>
<evidence type="ECO:0000313" key="1">
    <source>
        <dbReference type="EMBL" id="NYF38566.1"/>
    </source>
</evidence>
<dbReference type="EMBL" id="JACCCO010000001">
    <property type="protein sequence ID" value="NYF38566.1"/>
    <property type="molecule type" value="Genomic_DNA"/>
</dbReference>
<accession>A0A852USV8</accession>
<comment type="caution">
    <text evidence="1">The sequence shown here is derived from an EMBL/GenBank/DDBJ whole genome shotgun (WGS) entry which is preliminary data.</text>
</comment>
<sequence>MSAQAAAFKAEGVKRDAIGGAVVFEEASVSGLAKEYRVPVG</sequence>
<dbReference type="RefSeq" id="WP_281395014.1">
    <property type="nucleotide sequence ID" value="NZ_JACCCO010000001.1"/>
</dbReference>